<sequence length="470" mass="52665">MLSFLLFVFCVTVSWADAFFGRTQSVGARGVLLCFNQALRETLVKLYDADRGIDPDDLLAEGKTDEEGRFELSGYTDETTPIDPELIIYHDCNDDKKPCQREVTIEIPDSYISLGKKARIFYDAGRLELSGCEMSSFHNLILCLVILCTACPSCALIGRTQSAGVKGQLLCHGKPLKATLVKLYDDDTGVDLDDLMDEGKSDSEGRFQLSGHVDEFMTIDPKLNIYHDCDDEWTPCQRRMSVYIPSSYVSDGKAVQRYYDAGRLELSGKWKGETQRYKKLRGWGIDAGSRQVLKRVANETQTIRASEHSIFFTETLIDWSTFSLKMYSTTIFLTIVLLSILSPVSALVGRTQSAGVRGKLFCNNKPAGGVLVKLYDDDRGFDFDDLMDKGKSNADGSFELSGHVDEITPIDPKLNIYHDCEDGFMPCQRKISIMIPDKYISEGNVARKFYDVGSIELSGKFKGETRDCFH</sequence>
<reference evidence="9" key="1">
    <citation type="submission" date="2016-04" db="UniProtKB">
        <authorList>
            <consortium name="WormBaseParasite"/>
        </authorList>
    </citation>
    <scope>IDENTIFICATION</scope>
</reference>
<proteinExistence type="inferred from homology"/>
<keyword evidence="5" id="KW-1133">Transmembrane helix</keyword>
<dbReference type="GO" id="GO:0005576">
    <property type="term" value="C:extracellular region"/>
    <property type="evidence" value="ECO:0007669"/>
    <property type="project" value="UniProtKB-SubCell"/>
</dbReference>
<dbReference type="Pfam" id="PF01060">
    <property type="entry name" value="TTR-52"/>
    <property type="match status" value="3"/>
</dbReference>
<dbReference type="AlphaFoldDB" id="A0A0M3JX34"/>
<evidence type="ECO:0000313" key="9">
    <source>
        <dbReference type="WBParaSite" id="ASIM_0001288701-mRNA-1"/>
    </source>
</evidence>
<dbReference type="Gene3D" id="2.60.40.3330">
    <property type="match status" value="3"/>
</dbReference>
<keyword evidence="5" id="KW-0472">Membrane</keyword>
<name>A0A0M3JX34_ANISI</name>
<dbReference type="PANTHER" id="PTHR21700">
    <property type="entry name" value="TRANSTHYRETIN-LIKE FAMILY PROTEIN-RELATED"/>
    <property type="match status" value="1"/>
</dbReference>
<dbReference type="PANTHER" id="PTHR21700:SF3">
    <property type="entry name" value="TRANSTHYRETIN-LIKE PROTEIN 5"/>
    <property type="match status" value="1"/>
</dbReference>
<keyword evidence="4 6" id="KW-0732">Signal</keyword>
<feature type="transmembrane region" description="Helical" evidence="5">
    <location>
        <begin position="326"/>
        <end position="349"/>
    </location>
</feature>
<evidence type="ECO:0000256" key="2">
    <source>
        <dbReference type="ARBA" id="ARBA00010112"/>
    </source>
</evidence>
<protein>
    <submittedName>
        <fullName evidence="9">Transthyretin-like family protein</fullName>
    </submittedName>
</protein>
<comment type="subcellular location">
    <subcellularLocation>
        <location evidence="1">Secreted</location>
    </subcellularLocation>
</comment>
<evidence type="ECO:0000256" key="5">
    <source>
        <dbReference type="SAM" id="Phobius"/>
    </source>
</evidence>
<comment type="similarity">
    <text evidence="2">Belongs to the nematode transthyretin-like family.</text>
</comment>
<accession>A0A0M3JX34</accession>
<dbReference type="InterPro" id="IPR001534">
    <property type="entry name" value="Transthyretin-like"/>
</dbReference>
<feature type="chain" id="PRO_5043121073" evidence="6">
    <location>
        <begin position="17"/>
        <end position="470"/>
    </location>
</feature>
<evidence type="ECO:0000256" key="4">
    <source>
        <dbReference type="ARBA" id="ARBA00022729"/>
    </source>
</evidence>
<gene>
    <name evidence="7" type="ORF">ASIM_LOCUS12353</name>
</gene>
<reference evidence="7 8" key="2">
    <citation type="submission" date="2018-11" db="EMBL/GenBank/DDBJ databases">
        <authorList>
            <consortium name="Pathogen Informatics"/>
        </authorList>
    </citation>
    <scope>NUCLEOTIDE SEQUENCE [LARGE SCALE GENOMIC DNA]</scope>
</reference>
<evidence type="ECO:0000313" key="8">
    <source>
        <dbReference type="Proteomes" id="UP000267096"/>
    </source>
</evidence>
<dbReference type="GO" id="GO:0009986">
    <property type="term" value="C:cell surface"/>
    <property type="evidence" value="ECO:0007669"/>
    <property type="project" value="InterPro"/>
</dbReference>
<evidence type="ECO:0000313" key="7">
    <source>
        <dbReference type="EMBL" id="VDK47161.1"/>
    </source>
</evidence>
<dbReference type="WBParaSite" id="ASIM_0001288701-mRNA-1">
    <property type="protein sequence ID" value="ASIM_0001288701-mRNA-1"/>
    <property type="gene ID" value="ASIM_0001288701"/>
</dbReference>
<dbReference type="EMBL" id="UYRR01031174">
    <property type="protein sequence ID" value="VDK47161.1"/>
    <property type="molecule type" value="Genomic_DNA"/>
</dbReference>
<keyword evidence="5" id="KW-0812">Transmembrane</keyword>
<evidence type="ECO:0000256" key="3">
    <source>
        <dbReference type="ARBA" id="ARBA00022525"/>
    </source>
</evidence>
<keyword evidence="8" id="KW-1185">Reference proteome</keyword>
<dbReference type="InterPro" id="IPR038479">
    <property type="entry name" value="Transthyretin-like_sf"/>
</dbReference>
<evidence type="ECO:0000256" key="1">
    <source>
        <dbReference type="ARBA" id="ARBA00004613"/>
    </source>
</evidence>
<dbReference type="OrthoDB" id="5866819at2759"/>
<keyword evidence="3" id="KW-0964">Secreted</keyword>
<feature type="signal peptide" evidence="6">
    <location>
        <begin position="1"/>
        <end position="16"/>
    </location>
</feature>
<dbReference type="Proteomes" id="UP000267096">
    <property type="component" value="Unassembled WGS sequence"/>
</dbReference>
<organism evidence="9">
    <name type="scientific">Anisakis simplex</name>
    <name type="common">Herring worm</name>
    <dbReference type="NCBI Taxonomy" id="6269"/>
    <lineage>
        <taxon>Eukaryota</taxon>
        <taxon>Metazoa</taxon>
        <taxon>Ecdysozoa</taxon>
        <taxon>Nematoda</taxon>
        <taxon>Chromadorea</taxon>
        <taxon>Rhabditida</taxon>
        <taxon>Spirurina</taxon>
        <taxon>Ascaridomorpha</taxon>
        <taxon>Ascaridoidea</taxon>
        <taxon>Anisakidae</taxon>
        <taxon>Anisakis</taxon>
        <taxon>Anisakis simplex complex</taxon>
    </lineage>
</organism>
<evidence type="ECO:0000256" key="6">
    <source>
        <dbReference type="SAM" id="SignalP"/>
    </source>
</evidence>